<proteinExistence type="predicted"/>
<dbReference type="EMBL" id="JAPMLT010000003">
    <property type="protein sequence ID" value="MCX7569985.1"/>
    <property type="molecule type" value="Genomic_DNA"/>
</dbReference>
<reference evidence="2 3" key="1">
    <citation type="submission" date="2022-11" db="EMBL/GenBank/DDBJ databases">
        <title>Study of microbial diversity in lake waters.</title>
        <authorList>
            <person name="Zhang J."/>
        </authorList>
    </citation>
    <scope>NUCLEOTIDE SEQUENCE [LARGE SCALE GENOMIC DNA]</scope>
    <source>
        <strain evidence="2 3">DT12</strain>
    </source>
</reference>
<evidence type="ECO:0000259" key="1">
    <source>
        <dbReference type="Pfam" id="PF07872"/>
    </source>
</evidence>
<dbReference type="RefSeq" id="WP_267151233.1">
    <property type="nucleotide sequence ID" value="NZ_JAPMLT010000003.1"/>
</dbReference>
<name>A0ABT3WZA6_9BACL</name>
<feature type="domain" description="DUF1659" evidence="1">
    <location>
        <begin position="9"/>
        <end position="70"/>
    </location>
</feature>
<sequence>MIDIFHGFSSMILTLQTGTTADGNAVYKDKAYSRVMPSASLEDLYAIGEALASLSAWPLHHIERVNREDLYKTV</sequence>
<keyword evidence="3" id="KW-1185">Reference proteome</keyword>
<accession>A0ABT3WZA6</accession>
<protein>
    <submittedName>
        <fullName evidence="2">DUF1659 domain-containing protein</fullName>
    </submittedName>
</protein>
<organism evidence="2 3">
    <name type="scientific">Tumebacillus lacus</name>
    <dbReference type="NCBI Taxonomy" id="2995335"/>
    <lineage>
        <taxon>Bacteria</taxon>
        <taxon>Bacillati</taxon>
        <taxon>Bacillota</taxon>
        <taxon>Bacilli</taxon>
        <taxon>Bacillales</taxon>
        <taxon>Alicyclobacillaceae</taxon>
        <taxon>Tumebacillus</taxon>
    </lineage>
</organism>
<comment type="caution">
    <text evidence="2">The sequence shown here is derived from an EMBL/GenBank/DDBJ whole genome shotgun (WGS) entry which is preliminary data.</text>
</comment>
<evidence type="ECO:0000313" key="3">
    <source>
        <dbReference type="Proteomes" id="UP001208017"/>
    </source>
</evidence>
<gene>
    <name evidence="2" type="ORF">OS242_08405</name>
</gene>
<dbReference type="Proteomes" id="UP001208017">
    <property type="component" value="Unassembled WGS sequence"/>
</dbReference>
<dbReference type="InterPro" id="IPR012454">
    <property type="entry name" value="DUF1659"/>
</dbReference>
<dbReference type="Pfam" id="PF07872">
    <property type="entry name" value="DUF1659"/>
    <property type="match status" value="1"/>
</dbReference>
<evidence type="ECO:0000313" key="2">
    <source>
        <dbReference type="EMBL" id="MCX7569985.1"/>
    </source>
</evidence>